<evidence type="ECO:0000313" key="1">
    <source>
        <dbReference type="EMBL" id="KAH0885858.1"/>
    </source>
</evidence>
<evidence type="ECO:0000313" key="2">
    <source>
        <dbReference type="Proteomes" id="UP000824890"/>
    </source>
</evidence>
<name>A0ABQ8A071_BRANA</name>
<keyword evidence="2" id="KW-1185">Reference proteome</keyword>
<reference evidence="1 2" key="1">
    <citation type="submission" date="2021-05" db="EMBL/GenBank/DDBJ databases">
        <title>Genome Assembly of Synthetic Allotetraploid Brassica napus Reveals Homoeologous Exchanges between Subgenomes.</title>
        <authorList>
            <person name="Davis J.T."/>
        </authorList>
    </citation>
    <scope>NUCLEOTIDE SEQUENCE [LARGE SCALE GENOMIC DNA]</scope>
    <source>
        <strain evidence="2">cv. Da-Ae</strain>
        <tissue evidence="1">Seedling</tissue>
    </source>
</reference>
<feature type="non-terminal residue" evidence="1">
    <location>
        <position position="1"/>
    </location>
</feature>
<accession>A0ABQ8A071</accession>
<dbReference type="Proteomes" id="UP000824890">
    <property type="component" value="Unassembled WGS sequence"/>
</dbReference>
<organism evidence="1 2">
    <name type="scientific">Brassica napus</name>
    <name type="common">Rape</name>
    <dbReference type="NCBI Taxonomy" id="3708"/>
    <lineage>
        <taxon>Eukaryota</taxon>
        <taxon>Viridiplantae</taxon>
        <taxon>Streptophyta</taxon>
        <taxon>Embryophyta</taxon>
        <taxon>Tracheophyta</taxon>
        <taxon>Spermatophyta</taxon>
        <taxon>Magnoliopsida</taxon>
        <taxon>eudicotyledons</taxon>
        <taxon>Gunneridae</taxon>
        <taxon>Pentapetalae</taxon>
        <taxon>rosids</taxon>
        <taxon>malvids</taxon>
        <taxon>Brassicales</taxon>
        <taxon>Brassicaceae</taxon>
        <taxon>Brassiceae</taxon>
        <taxon>Brassica</taxon>
    </lineage>
</organism>
<sequence>QEGKISGKSSSAWLNDEDYNILQTFLLLNCEVFEPYESMFEDYMMDNHPNITSNDMTRAKDEKFAMWCKDYNNVIKYDMFLILVYDQEEKNGGQQ</sequence>
<proteinExistence type="predicted"/>
<dbReference type="EMBL" id="JAGKQM010000014">
    <property type="protein sequence ID" value="KAH0885858.1"/>
    <property type="molecule type" value="Genomic_DNA"/>
</dbReference>
<protein>
    <submittedName>
        <fullName evidence="1">Uncharacterized protein</fullName>
    </submittedName>
</protein>
<gene>
    <name evidence="1" type="ORF">HID58_061954</name>
</gene>
<comment type="caution">
    <text evidence="1">The sequence shown here is derived from an EMBL/GenBank/DDBJ whole genome shotgun (WGS) entry which is preliminary data.</text>
</comment>